<proteinExistence type="inferred from homology"/>
<gene>
    <name evidence="4" type="ORF">OTI717_LOCUS40554</name>
</gene>
<evidence type="ECO:0000256" key="1">
    <source>
        <dbReference type="ARBA" id="ARBA00007462"/>
    </source>
</evidence>
<evidence type="ECO:0000256" key="2">
    <source>
        <dbReference type="ARBA" id="ARBA00017475"/>
    </source>
</evidence>
<evidence type="ECO:0000313" key="4">
    <source>
        <dbReference type="EMBL" id="CAF4254744.1"/>
    </source>
</evidence>
<feature type="non-terminal residue" evidence="4">
    <location>
        <position position="108"/>
    </location>
</feature>
<dbReference type="PANTHER" id="PTHR13245:SF14">
    <property type="entry name" value="RRP15-LIKE PROTEIN"/>
    <property type="match status" value="1"/>
</dbReference>
<reference evidence="4" key="1">
    <citation type="submission" date="2021-02" db="EMBL/GenBank/DDBJ databases">
        <authorList>
            <person name="Nowell W R."/>
        </authorList>
    </citation>
    <scope>NUCLEOTIDE SEQUENCE</scope>
</reference>
<protein>
    <recommendedName>
        <fullName evidence="2">RRP15-like protein</fullName>
    </recommendedName>
</protein>
<dbReference type="InterPro" id="IPR012459">
    <property type="entry name" value="Rrp15"/>
</dbReference>
<dbReference type="GO" id="GO:0000470">
    <property type="term" value="P:maturation of LSU-rRNA"/>
    <property type="evidence" value="ECO:0007669"/>
    <property type="project" value="TreeGrafter"/>
</dbReference>
<feature type="region of interest" description="Disordered" evidence="3">
    <location>
        <begin position="22"/>
        <end position="45"/>
    </location>
</feature>
<evidence type="ECO:0000256" key="3">
    <source>
        <dbReference type="SAM" id="MobiDB-lite"/>
    </source>
</evidence>
<feature type="region of interest" description="Disordered" evidence="3">
    <location>
        <begin position="70"/>
        <end position="108"/>
    </location>
</feature>
<comment type="caution">
    <text evidence="4">The sequence shown here is derived from an EMBL/GenBank/DDBJ whole genome shotgun (WGS) entry which is preliminary data.</text>
</comment>
<dbReference type="Pfam" id="PF07890">
    <property type="entry name" value="Rrp15p"/>
    <property type="match status" value="1"/>
</dbReference>
<feature type="compositionally biased region" description="Polar residues" evidence="3">
    <location>
        <begin position="73"/>
        <end position="83"/>
    </location>
</feature>
<sequence>GRDYERSLQRLATRGIVQLFNTVRKQQQNSSSSTTTTKNKKENTINKGEFLDMLKTIDSDEVSCKIMKKNQTKAESTTKTTPVRWNVLQDDLMASVKDDDDEEEDDDD</sequence>
<name>A0A820F2C9_9BILA</name>
<dbReference type="EMBL" id="CAJOAX010033352">
    <property type="protein sequence ID" value="CAF4254744.1"/>
    <property type="molecule type" value="Genomic_DNA"/>
</dbReference>
<organism evidence="4 5">
    <name type="scientific">Rotaria sordida</name>
    <dbReference type="NCBI Taxonomy" id="392033"/>
    <lineage>
        <taxon>Eukaryota</taxon>
        <taxon>Metazoa</taxon>
        <taxon>Spiralia</taxon>
        <taxon>Gnathifera</taxon>
        <taxon>Rotifera</taxon>
        <taxon>Eurotatoria</taxon>
        <taxon>Bdelloidea</taxon>
        <taxon>Philodinida</taxon>
        <taxon>Philodinidae</taxon>
        <taxon>Rotaria</taxon>
    </lineage>
</organism>
<dbReference type="PANTHER" id="PTHR13245">
    <property type="entry name" value="RRP15-LIKE PROTEIN"/>
    <property type="match status" value="1"/>
</dbReference>
<dbReference type="AlphaFoldDB" id="A0A820F2C9"/>
<feature type="compositionally biased region" description="Low complexity" evidence="3">
    <location>
        <begin position="25"/>
        <end position="37"/>
    </location>
</feature>
<feature type="compositionally biased region" description="Acidic residues" evidence="3">
    <location>
        <begin position="98"/>
        <end position="108"/>
    </location>
</feature>
<accession>A0A820F2C9</accession>
<dbReference type="Proteomes" id="UP000663823">
    <property type="component" value="Unassembled WGS sequence"/>
</dbReference>
<dbReference type="GO" id="GO:0030687">
    <property type="term" value="C:preribosome, large subunit precursor"/>
    <property type="evidence" value="ECO:0007669"/>
    <property type="project" value="TreeGrafter"/>
</dbReference>
<dbReference type="GO" id="GO:0000460">
    <property type="term" value="P:maturation of 5.8S rRNA"/>
    <property type="evidence" value="ECO:0007669"/>
    <property type="project" value="TreeGrafter"/>
</dbReference>
<evidence type="ECO:0000313" key="5">
    <source>
        <dbReference type="Proteomes" id="UP000663823"/>
    </source>
</evidence>
<comment type="similarity">
    <text evidence="1">Belongs to the RRP15 family.</text>
</comment>